<sequence>MRYLWQLFVEMLKDRRQRMVLVTVLALAIFCAMVAGTALKLVNEQNDILAQPKLLVKGGIWHLYRAYYELNDLPNTLEGVDSGQLDPYKLSIRLQVVASLLDIVHSLQKDAFATDEKGESQRTLLHMMDQINHWDQQASSSTPLSDSQLHQLTGDVRQQLPKLLHDINDLAGTANVSQASLIDSMRYHYRDLFIQLAWAVGGLGIAGLTLVIYLLSYIFRERRLSDSLSEMNSFLELRVEERAHDVLEREERLKAILETSPSDVILIHPDGKVHFVNERLLQRLNCTSYQTFSLDHFFADADAGRTFCRNLSSQQLIDEVEMRIGIRDPYWGVVSGRVLYIEQEPAYLIWSYDISQRKAMEQELVKLASTDTLTGLHNHHSFIQQSRCWLVNSTQPAFCALLMIDIDHFKQINDNYGHAIGDQAIQSVAHTLQAGLRKGEILGRINGEKFALLMPISTNEDIFSLMEALRQRIETRPMTIQDYTLYLTVSVGAAFYRPSMSIEELLERADTSLYQAKAMGRNRVAVWSD</sequence>
<reference evidence="5 6" key="1">
    <citation type="submission" date="2015-03" db="EMBL/GenBank/DDBJ databases">
        <authorList>
            <person name="Krishnan R."/>
            <person name="Midha S."/>
            <person name="Patil P.B."/>
            <person name="Rameshkumar N."/>
        </authorList>
    </citation>
    <scope>NUCLEOTIDE SEQUENCE [LARGE SCALE GENOMIC DNA]</scope>
    <source>
        <strain evidence="5 6">L1E11</strain>
    </source>
</reference>
<dbReference type="CDD" id="cd01949">
    <property type="entry name" value="GGDEF"/>
    <property type="match status" value="1"/>
</dbReference>
<protein>
    <recommendedName>
        <fullName evidence="1">diguanylate cyclase</fullName>
        <ecNumber evidence="1">2.7.7.65</ecNumber>
    </recommendedName>
</protein>
<dbReference type="RefSeq" id="WP_110186012.1">
    <property type="nucleotide sequence ID" value="NZ_CP177354.1"/>
</dbReference>
<dbReference type="InterPro" id="IPR000160">
    <property type="entry name" value="GGDEF_dom"/>
</dbReference>
<feature type="transmembrane region" description="Helical" evidence="3">
    <location>
        <begin position="196"/>
        <end position="219"/>
    </location>
</feature>
<keyword evidence="3" id="KW-0472">Membrane</keyword>
<feature type="domain" description="GGDEF" evidence="4">
    <location>
        <begin position="397"/>
        <end position="529"/>
    </location>
</feature>
<evidence type="ECO:0000313" key="5">
    <source>
        <dbReference type="EMBL" id="PXF32677.1"/>
    </source>
</evidence>
<organism evidence="5 6">
    <name type="scientific">Pokkaliibacter plantistimulans</name>
    <dbReference type="NCBI Taxonomy" id="1635171"/>
    <lineage>
        <taxon>Bacteria</taxon>
        <taxon>Pseudomonadati</taxon>
        <taxon>Pseudomonadota</taxon>
        <taxon>Gammaproteobacteria</taxon>
        <taxon>Oceanospirillales</taxon>
        <taxon>Balneatrichaceae</taxon>
        <taxon>Pokkaliibacter</taxon>
    </lineage>
</organism>
<evidence type="ECO:0000256" key="2">
    <source>
        <dbReference type="ARBA" id="ARBA00034247"/>
    </source>
</evidence>
<keyword evidence="3" id="KW-1133">Transmembrane helix</keyword>
<proteinExistence type="predicted"/>
<dbReference type="SUPFAM" id="SSF55785">
    <property type="entry name" value="PYP-like sensor domain (PAS domain)"/>
    <property type="match status" value="1"/>
</dbReference>
<dbReference type="InterPro" id="IPR050469">
    <property type="entry name" value="Diguanylate_Cyclase"/>
</dbReference>
<evidence type="ECO:0000256" key="3">
    <source>
        <dbReference type="SAM" id="Phobius"/>
    </source>
</evidence>
<dbReference type="PANTHER" id="PTHR45138">
    <property type="entry name" value="REGULATORY COMPONENTS OF SENSORY TRANSDUCTION SYSTEM"/>
    <property type="match status" value="1"/>
</dbReference>
<dbReference type="InterPro" id="IPR043128">
    <property type="entry name" value="Rev_trsase/Diguanyl_cyclase"/>
</dbReference>
<dbReference type="EC" id="2.7.7.65" evidence="1"/>
<dbReference type="SMART" id="SM00267">
    <property type="entry name" value="GGDEF"/>
    <property type="match status" value="1"/>
</dbReference>
<keyword evidence="3" id="KW-0812">Transmembrane</keyword>
<evidence type="ECO:0000256" key="1">
    <source>
        <dbReference type="ARBA" id="ARBA00012528"/>
    </source>
</evidence>
<dbReference type="Gene3D" id="3.30.70.270">
    <property type="match status" value="1"/>
</dbReference>
<dbReference type="Pfam" id="PF00990">
    <property type="entry name" value="GGDEF"/>
    <property type="match status" value="1"/>
</dbReference>
<dbReference type="PANTHER" id="PTHR45138:SF9">
    <property type="entry name" value="DIGUANYLATE CYCLASE DGCM-RELATED"/>
    <property type="match status" value="1"/>
</dbReference>
<dbReference type="EMBL" id="LAPT01000011">
    <property type="protein sequence ID" value="PXF32677.1"/>
    <property type="molecule type" value="Genomic_DNA"/>
</dbReference>
<dbReference type="InterPro" id="IPR029787">
    <property type="entry name" value="Nucleotide_cyclase"/>
</dbReference>
<dbReference type="Proteomes" id="UP000248090">
    <property type="component" value="Unassembled WGS sequence"/>
</dbReference>
<dbReference type="Gene3D" id="3.30.450.20">
    <property type="entry name" value="PAS domain"/>
    <property type="match status" value="1"/>
</dbReference>
<evidence type="ECO:0000313" key="6">
    <source>
        <dbReference type="Proteomes" id="UP000248090"/>
    </source>
</evidence>
<evidence type="ECO:0000259" key="4">
    <source>
        <dbReference type="PROSITE" id="PS50887"/>
    </source>
</evidence>
<keyword evidence="6" id="KW-1185">Reference proteome</keyword>
<comment type="caution">
    <text evidence="5">The sequence shown here is derived from an EMBL/GenBank/DDBJ whole genome shotgun (WGS) entry which is preliminary data.</text>
</comment>
<dbReference type="NCBIfam" id="TIGR00254">
    <property type="entry name" value="GGDEF"/>
    <property type="match status" value="1"/>
</dbReference>
<accession>A0ABX5M1B5</accession>
<dbReference type="PROSITE" id="PS50887">
    <property type="entry name" value="GGDEF"/>
    <property type="match status" value="1"/>
</dbReference>
<comment type="catalytic activity">
    <reaction evidence="2">
        <text>2 GTP = 3',3'-c-di-GMP + 2 diphosphate</text>
        <dbReference type="Rhea" id="RHEA:24898"/>
        <dbReference type="ChEBI" id="CHEBI:33019"/>
        <dbReference type="ChEBI" id="CHEBI:37565"/>
        <dbReference type="ChEBI" id="CHEBI:58805"/>
        <dbReference type="EC" id="2.7.7.65"/>
    </reaction>
</comment>
<name>A0ABX5M1B5_9GAMM</name>
<dbReference type="InterPro" id="IPR035965">
    <property type="entry name" value="PAS-like_dom_sf"/>
</dbReference>
<dbReference type="SUPFAM" id="SSF55073">
    <property type="entry name" value="Nucleotide cyclase"/>
    <property type="match status" value="1"/>
</dbReference>
<gene>
    <name evidence="5" type="ORF">WH50_03260</name>
</gene>